<feature type="transmembrane region" description="Helical" evidence="8">
    <location>
        <begin position="172"/>
        <end position="193"/>
    </location>
</feature>
<protein>
    <submittedName>
        <fullName evidence="9">Iron complex transport system permease protein</fullName>
    </submittedName>
</protein>
<dbReference type="InterPro" id="IPR037294">
    <property type="entry name" value="ABC_BtuC-like"/>
</dbReference>
<comment type="subcellular location">
    <subcellularLocation>
        <location evidence="1">Cell membrane</location>
        <topology evidence="1">Multi-pass membrane protein</topology>
    </subcellularLocation>
</comment>
<feature type="transmembrane region" description="Helical" evidence="8">
    <location>
        <begin position="29"/>
        <end position="49"/>
    </location>
</feature>
<comment type="caution">
    <text evidence="9">The sequence shown here is derived from an EMBL/GenBank/DDBJ whole genome shotgun (WGS) entry which is preliminary data.</text>
</comment>
<dbReference type="Pfam" id="PF01032">
    <property type="entry name" value="FecCD"/>
    <property type="match status" value="1"/>
</dbReference>
<organism evidence="9 10">
    <name type="scientific">Mumia flava</name>
    <dbReference type="NCBI Taxonomy" id="1348852"/>
    <lineage>
        <taxon>Bacteria</taxon>
        <taxon>Bacillati</taxon>
        <taxon>Actinomycetota</taxon>
        <taxon>Actinomycetes</taxon>
        <taxon>Propionibacteriales</taxon>
        <taxon>Nocardioidaceae</taxon>
        <taxon>Mumia</taxon>
    </lineage>
</organism>
<dbReference type="Gene3D" id="1.10.3470.10">
    <property type="entry name" value="ABC transporter involved in vitamin B12 uptake, BtuC"/>
    <property type="match status" value="1"/>
</dbReference>
<dbReference type="EMBL" id="PGEZ01000002">
    <property type="protein sequence ID" value="PJJ53730.1"/>
    <property type="molecule type" value="Genomic_DNA"/>
</dbReference>
<feature type="transmembrane region" description="Helical" evidence="8">
    <location>
        <begin position="330"/>
        <end position="349"/>
    </location>
</feature>
<evidence type="ECO:0000256" key="5">
    <source>
        <dbReference type="ARBA" id="ARBA00022692"/>
    </source>
</evidence>
<evidence type="ECO:0000256" key="8">
    <source>
        <dbReference type="SAM" id="Phobius"/>
    </source>
</evidence>
<proteinExistence type="inferred from homology"/>
<evidence type="ECO:0000256" key="6">
    <source>
        <dbReference type="ARBA" id="ARBA00022989"/>
    </source>
</evidence>
<name>A0A0B2BDU9_9ACTN</name>
<dbReference type="RefSeq" id="WP_039356532.1">
    <property type="nucleotide sequence ID" value="NZ_PGEZ01000002.1"/>
</dbReference>
<dbReference type="PANTHER" id="PTHR30472:SF24">
    <property type="entry name" value="FERRIC ENTEROBACTIN TRANSPORT SYSTEM PERMEASE PROTEIN FEPG"/>
    <property type="match status" value="1"/>
</dbReference>
<dbReference type="GO" id="GO:0022857">
    <property type="term" value="F:transmembrane transporter activity"/>
    <property type="evidence" value="ECO:0007669"/>
    <property type="project" value="InterPro"/>
</dbReference>
<dbReference type="AlphaFoldDB" id="A0A0B2BDU9"/>
<reference evidence="9 10" key="1">
    <citation type="submission" date="2017-11" db="EMBL/GenBank/DDBJ databases">
        <title>Genomic Encyclopedia of Archaeal and Bacterial Type Strains, Phase II (KMG-II): From Individual Species to Whole Genera.</title>
        <authorList>
            <person name="Goeker M."/>
        </authorList>
    </citation>
    <scope>NUCLEOTIDE SEQUENCE [LARGE SCALE GENOMIC DNA]</scope>
    <source>
        <strain evidence="9 10">DSM 27763</strain>
    </source>
</reference>
<keyword evidence="3" id="KW-0813">Transport</keyword>
<keyword evidence="6 8" id="KW-1133">Transmembrane helix</keyword>
<dbReference type="GO" id="GO:0005886">
    <property type="term" value="C:plasma membrane"/>
    <property type="evidence" value="ECO:0007669"/>
    <property type="project" value="UniProtKB-SubCell"/>
</dbReference>
<feature type="transmembrane region" description="Helical" evidence="8">
    <location>
        <begin position="144"/>
        <end position="165"/>
    </location>
</feature>
<evidence type="ECO:0000256" key="2">
    <source>
        <dbReference type="ARBA" id="ARBA00007935"/>
    </source>
</evidence>
<dbReference type="PANTHER" id="PTHR30472">
    <property type="entry name" value="FERRIC ENTEROBACTIN TRANSPORT SYSTEM PERMEASE PROTEIN"/>
    <property type="match status" value="1"/>
</dbReference>
<sequence>MSARETDARRAARPGLGVGPIGIHLRRRAAWCAAGLVALLVVLIGWSTFTGTIDLPASRVWATLTGSGDSIEELVVLDHRFGRAVVAVLVGFALGCAGGLTQSITRNPIASPDILGVTAGAAATATLILTQPGLIDDPTQASSILAPAALLGGLATTGLILAIGWRGGFSGVRLILVGIAVNALAGAVTTWLLTRAELDTAAVAARWLVGSLDAARYDDLAVLLPVIGLALGAVLILSRDVGALRLGRDVAGALGTPPIRTEALALLVAVGLAAVTTAYVGPISFVAFVAPQAAMRLFGTAGPPPIAGGLLGAALLLAADLVSANLPTPLPVGIVTAVVGAPFLLYLVIRHTRRTSV</sequence>
<dbReference type="SUPFAM" id="SSF81345">
    <property type="entry name" value="ABC transporter involved in vitamin B12 uptake, BtuC"/>
    <property type="match status" value="1"/>
</dbReference>
<keyword evidence="4" id="KW-1003">Cell membrane</keyword>
<dbReference type="InterPro" id="IPR000522">
    <property type="entry name" value="ABC_transptr_permease_BtuC"/>
</dbReference>
<gene>
    <name evidence="9" type="ORF">CLV56_3222</name>
</gene>
<evidence type="ECO:0000256" key="1">
    <source>
        <dbReference type="ARBA" id="ARBA00004651"/>
    </source>
</evidence>
<evidence type="ECO:0000256" key="3">
    <source>
        <dbReference type="ARBA" id="ARBA00022448"/>
    </source>
</evidence>
<evidence type="ECO:0000256" key="7">
    <source>
        <dbReference type="ARBA" id="ARBA00023136"/>
    </source>
</evidence>
<dbReference type="GO" id="GO:0033214">
    <property type="term" value="P:siderophore-iron import into cell"/>
    <property type="evidence" value="ECO:0007669"/>
    <property type="project" value="TreeGrafter"/>
</dbReference>
<dbReference type="CDD" id="cd06550">
    <property type="entry name" value="TM_ABC_iron-siderophores_like"/>
    <property type="match status" value="1"/>
</dbReference>
<comment type="similarity">
    <text evidence="2">Belongs to the binding-protein-dependent transport system permease family. FecCD subfamily.</text>
</comment>
<feature type="transmembrane region" description="Helical" evidence="8">
    <location>
        <begin position="264"/>
        <end position="290"/>
    </location>
</feature>
<feature type="transmembrane region" description="Helical" evidence="8">
    <location>
        <begin position="81"/>
        <end position="101"/>
    </location>
</feature>
<evidence type="ECO:0000313" key="10">
    <source>
        <dbReference type="Proteomes" id="UP000230842"/>
    </source>
</evidence>
<keyword evidence="5 8" id="KW-0812">Transmembrane</keyword>
<keyword evidence="7 8" id="KW-0472">Membrane</keyword>
<dbReference type="Proteomes" id="UP000230842">
    <property type="component" value="Unassembled WGS sequence"/>
</dbReference>
<feature type="transmembrane region" description="Helical" evidence="8">
    <location>
        <begin position="113"/>
        <end position="132"/>
    </location>
</feature>
<feature type="transmembrane region" description="Helical" evidence="8">
    <location>
        <begin position="220"/>
        <end position="238"/>
    </location>
</feature>
<evidence type="ECO:0000313" key="9">
    <source>
        <dbReference type="EMBL" id="PJJ53730.1"/>
    </source>
</evidence>
<keyword evidence="10" id="KW-1185">Reference proteome</keyword>
<accession>A0A0B2BDU9</accession>
<evidence type="ECO:0000256" key="4">
    <source>
        <dbReference type="ARBA" id="ARBA00022475"/>
    </source>
</evidence>